<protein>
    <recommendedName>
        <fullName evidence="7">F5/8 type C domain-containing protein</fullName>
    </recommendedName>
</protein>
<feature type="domain" description="F5/8 type C" evidence="7">
    <location>
        <begin position="2"/>
        <end position="150"/>
    </location>
</feature>
<dbReference type="InParanoid" id="A7RUE2"/>
<dbReference type="PANTHER" id="PTHR46806">
    <property type="entry name" value="F5/8 TYPE C DOMAIN-CONTAINING PROTEIN"/>
    <property type="match status" value="1"/>
</dbReference>
<dbReference type="GO" id="GO:0007155">
    <property type="term" value="P:cell adhesion"/>
    <property type="evidence" value="ECO:0007669"/>
    <property type="project" value="UniProtKB-KW"/>
</dbReference>
<dbReference type="Gene3D" id="2.60.120.260">
    <property type="entry name" value="Galactose-binding domain-like"/>
    <property type="match status" value="1"/>
</dbReference>
<dbReference type="PANTHER" id="PTHR46806:SF5">
    <property type="entry name" value="F5_8 TYPE C DOMAIN-CONTAINING PROTEIN"/>
    <property type="match status" value="1"/>
</dbReference>
<evidence type="ECO:0000313" key="8">
    <source>
        <dbReference type="EMBL" id="EDO44886.1"/>
    </source>
</evidence>
<evidence type="ECO:0000256" key="5">
    <source>
        <dbReference type="ARBA" id="ARBA00023136"/>
    </source>
</evidence>
<name>A7RUE2_NEMVE</name>
<dbReference type="PhylomeDB" id="A7RUE2"/>
<gene>
    <name evidence="8" type="ORF">NEMVEDRAFT_v1g93957</name>
</gene>
<dbReference type="HOGENOM" id="CLU_030066_1_0_1"/>
<dbReference type="CDD" id="cd00057">
    <property type="entry name" value="FA58C"/>
    <property type="match status" value="1"/>
</dbReference>
<keyword evidence="9" id="KW-1185">Reference proteome</keyword>
<dbReference type="SUPFAM" id="SSF49785">
    <property type="entry name" value="Galactose-binding domain-like"/>
    <property type="match status" value="1"/>
</dbReference>
<evidence type="ECO:0000313" key="9">
    <source>
        <dbReference type="Proteomes" id="UP000001593"/>
    </source>
</evidence>
<keyword evidence="6" id="KW-1015">Disulfide bond</keyword>
<dbReference type="PROSITE" id="PS50022">
    <property type="entry name" value="FA58C_3"/>
    <property type="match status" value="1"/>
</dbReference>
<sequence>GCTYPLGMSDGRIRNTQLSAESSDLGWGPGKARLNGASAWCSDSEKLWTTFLQIRLDKVRHVSGISSQGQSQLVRSYYVLTYALRYSLDGIDWHWYKDVGSDQIKIFTGNSNYNTEKRNTLRDTFVTLYLRVYPLSFYNDMCLRLEIYGCLDEKG</sequence>
<dbReference type="FunFam" id="2.60.120.260:FF:000002">
    <property type="entry name" value="Coagulation factor VIII"/>
    <property type="match status" value="1"/>
</dbReference>
<evidence type="ECO:0000256" key="6">
    <source>
        <dbReference type="ARBA" id="ARBA00023157"/>
    </source>
</evidence>
<feature type="non-terminal residue" evidence="8">
    <location>
        <position position="155"/>
    </location>
</feature>
<accession>A7RUE2</accession>
<organism evidence="8 9">
    <name type="scientific">Nematostella vectensis</name>
    <name type="common">Starlet sea anemone</name>
    <dbReference type="NCBI Taxonomy" id="45351"/>
    <lineage>
        <taxon>Eukaryota</taxon>
        <taxon>Metazoa</taxon>
        <taxon>Cnidaria</taxon>
        <taxon>Anthozoa</taxon>
        <taxon>Hexacorallia</taxon>
        <taxon>Actiniaria</taxon>
        <taxon>Edwardsiidae</taxon>
        <taxon>Nematostella</taxon>
    </lineage>
</organism>
<dbReference type="PROSITE" id="PS01286">
    <property type="entry name" value="FA58C_2"/>
    <property type="match status" value="1"/>
</dbReference>
<dbReference type="InterPro" id="IPR000421">
    <property type="entry name" value="FA58C"/>
</dbReference>
<evidence type="ECO:0000256" key="4">
    <source>
        <dbReference type="ARBA" id="ARBA00022889"/>
    </source>
</evidence>
<keyword evidence="3" id="KW-0964">Secreted</keyword>
<dbReference type="SMART" id="SM00231">
    <property type="entry name" value="FA58C"/>
    <property type="match status" value="1"/>
</dbReference>
<evidence type="ECO:0000256" key="1">
    <source>
        <dbReference type="ARBA" id="ARBA00004184"/>
    </source>
</evidence>
<dbReference type="Proteomes" id="UP000001593">
    <property type="component" value="Unassembled WGS sequence"/>
</dbReference>
<reference evidence="8 9" key="1">
    <citation type="journal article" date="2007" name="Science">
        <title>Sea anemone genome reveals ancestral eumetazoan gene repertoire and genomic organization.</title>
        <authorList>
            <person name="Putnam N.H."/>
            <person name="Srivastava M."/>
            <person name="Hellsten U."/>
            <person name="Dirks B."/>
            <person name="Chapman J."/>
            <person name="Salamov A."/>
            <person name="Terry A."/>
            <person name="Shapiro H."/>
            <person name="Lindquist E."/>
            <person name="Kapitonov V.V."/>
            <person name="Jurka J."/>
            <person name="Genikhovich G."/>
            <person name="Grigoriev I.V."/>
            <person name="Lucas S.M."/>
            <person name="Steele R.E."/>
            <person name="Finnerty J.R."/>
            <person name="Technau U."/>
            <person name="Martindale M.Q."/>
            <person name="Rokhsar D.S."/>
        </authorList>
    </citation>
    <scope>NUCLEOTIDE SEQUENCE [LARGE SCALE GENOMIC DNA]</scope>
    <source>
        <strain evidence="9">CH2 X CH6</strain>
    </source>
</reference>
<dbReference type="GO" id="GO:0012505">
    <property type="term" value="C:endomembrane system"/>
    <property type="evidence" value="ECO:0007669"/>
    <property type="project" value="UniProtKB-SubCell"/>
</dbReference>
<dbReference type="Pfam" id="PF00754">
    <property type="entry name" value="F5_F8_type_C"/>
    <property type="match status" value="1"/>
</dbReference>
<dbReference type="EMBL" id="DS469540">
    <property type="protein sequence ID" value="EDO44886.1"/>
    <property type="molecule type" value="Genomic_DNA"/>
</dbReference>
<keyword evidence="5" id="KW-0472">Membrane</keyword>
<evidence type="ECO:0000256" key="3">
    <source>
        <dbReference type="ARBA" id="ARBA00022525"/>
    </source>
</evidence>
<keyword evidence="4" id="KW-0130">Cell adhesion</keyword>
<evidence type="ECO:0000256" key="2">
    <source>
        <dbReference type="ARBA" id="ARBA00004613"/>
    </source>
</evidence>
<dbReference type="InterPro" id="IPR050633">
    <property type="entry name" value="Neuropilin_MCO_CoagFactor"/>
</dbReference>
<evidence type="ECO:0000259" key="7">
    <source>
        <dbReference type="PROSITE" id="PS50022"/>
    </source>
</evidence>
<dbReference type="GO" id="GO:0005615">
    <property type="term" value="C:extracellular space"/>
    <property type="evidence" value="ECO:0000318"/>
    <property type="project" value="GO_Central"/>
</dbReference>
<comment type="subcellular location">
    <subcellularLocation>
        <location evidence="1">Endomembrane system</location>
        <topology evidence="1">Peripheral membrane protein</topology>
    </subcellularLocation>
    <subcellularLocation>
        <location evidence="2">Secreted</location>
    </subcellularLocation>
</comment>
<proteinExistence type="predicted"/>
<dbReference type="InterPro" id="IPR008979">
    <property type="entry name" value="Galactose-bd-like_sf"/>
</dbReference>
<dbReference type="AlphaFoldDB" id="A7RUE2"/>